<name>A0A327NH23_9BACT</name>
<dbReference type="EMBL" id="QLII01000001">
    <property type="protein sequence ID" value="RAI74680.1"/>
    <property type="molecule type" value="Genomic_DNA"/>
</dbReference>
<protein>
    <submittedName>
        <fullName evidence="1">Uncharacterized protein</fullName>
    </submittedName>
</protein>
<dbReference type="InterPro" id="IPR046167">
    <property type="entry name" value="DUF6169"/>
</dbReference>
<gene>
    <name evidence="1" type="ORF">HMF3257_11160</name>
</gene>
<dbReference type="AlphaFoldDB" id="A0A327NH23"/>
<dbReference type="Pfam" id="PF19666">
    <property type="entry name" value="DUF6169"/>
    <property type="match status" value="1"/>
</dbReference>
<evidence type="ECO:0000313" key="1">
    <source>
        <dbReference type="EMBL" id="RAI74680.1"/>
    </source>
</evidence>
<organism evidence="1 2">
    <name type="scientific">Spirosoma telluris</name>
    <dbReference type="NCBI Taxonomy" id="2183553"/>
    <lineage>
        <taxon>Bacteria</taxon>
        <taxon>Pseudomonadati</taxon>
        <taxon>Bacteroidota</taxon>
        <taxon>Cytophagia</taxon>
        <taxon>Cytophagales</taxon>
        <taxon>Cytophagaceae</taxon>
        <taxon>Spirosoma</taxon>
    </lineage>
</organism>
<comment type="caution">
    <text evidence="1">The sequence shown here is derived from an EMBL/GenBank/DDBJ whole genome shotgun (WGS) entry which is preliminary data.</text>
</comment>
<sequence length="160" mass="18912">MPGYEFTNEEKNSFLFRTSNRILYEVSFKPSGYIFANDPELQPFVFEISIVVIENPTDKHPPADPRVPPTIAQIFGSFFEQHERVVVYVCDTSDQRGSVRQRKFLNWFGYYKGVDYAQFNDTLTDEEGVHYYVSLIIRLDNPYRRRLLLAFDDLLTDYRK</sequence>
<keyword evidence="2" id="KW-1185">Reference proteome</keyword>
<dbReference type="Proteomes" id="UP000249016">
    <property type="component" value="Unassembled WGS sequence"/>
</dbReference>
<reference evidence="1 2" key="1">
    <citation type="submission" date="2018-06" db="EMBL/GenBank/DDBJ databases">
        <title>Spirosoma sp. HMF3257 Genome sequencing and assembly.</title>
        <authorList>
            <person name="Kang H."/>
            <person name="Cha I."/>
            <person name="Kim H."/>
            <person name="Kang J."/>
            <person name="Joh K."/>
        </authorList>
    </citation>
    <scope>NUCLEOTIDE SEQUENCE [LARGE SCALE GENOMIC DNA]</scope>
    <source>
        <strain evidence="1 2">HMF3257</strain>
    </source>
</reference>
<evidence type="ECO:0000313" key="2">
    <source>
        <dbReference type="Proteomes" id="UP000249016"/>
    </source>
</evidence>
<accession>A0A327NH23</accession>
<proteinExistence type="predicted"/>